<keyword evidence="2" id="KW-1185">Reference proteome</keyword>
<dbReference type="EMBL" id="LIIN01000063">
    <property type="protein sequence ID" value="KZX20927.1"/>
    <property type="molecule type" value="Genomic_DNA"/>
</dbReference>
<sequence>MTPVSIEQTDSSYQELADQITELVSAYDRPANRFDPGKVSAETLHSAVGRAFVSAVSGQPEAADAPRVLSRGVPFSVLISGGADPWPYIQLTEAEQQAMVTGASASLIASVCALLGPETGGVGCGAGAAVIAMIVGIVVANGVCPDGREMRIYPLAGPTGFSCQ</sequence>
<comment type="caution">
    <text evidence="1">The sequence shown here is derived from an EMBL/GenBank/DDBJ whole genome shotgun (WGS) entry which is preliminary data.</text>
</comment>
<evidence type="ECO:0000313" key="1">
    <source>
        <dbReference type="EMBL" id="KZX20927.1"/>
    </source>
</evidence>
<organism evidence="1 2">
    <name type="scientific">Rathayibacter tanaceti</name>
    <dbReference type="NCBI Taxonomy" id="1671680"/>
    <lineage>
        <taxon>Bacteria</taxon>
        <taxon>Bacillati</taxon>
        <taxon>Actinomycetota</taxon>
        <taxon>Actinomycetes</taxon>
        <taxon>Micrococcales</taxon>
        <taxon>Microbacteriaceae</taxon>
        <taxon>Rathayibacter</taxon>
    </lineage>
</organism>
<dbReference type="AlphaFoldDB" id="A0A162J1R8"/>
<dbReference type="Proteomes" id="UP000076717">
    <property type="component" value="Unassembled WGS sequence"/>
</dbReference>
<evidence type="ECO:0000313" key="2">
    <source>
        <dbReference type="Proteomes" id="UP000076717"/>
    </source>
</evidence>
<proteinExistence type="predicted"/>
<accession>A0A162J1R8</accession>
<gene>
    <name evidence="1" type="ORF">ACH61_01946</name>
</gene>
<protein>
    <submittedName>
        <fullName evidence="1">Uncharacterized protein</fullName>
    </submittedName>
</protein>
<name>A0A162J1R8_9MICO</name>
<reference evidence="1 2" key="1">
    <citation type="submission" date="2015-08" db="EMBL/GenBank/DDBJ databases">
        <title>Draft Genome Sequence of Rathayibacter sp. Strain VKM Ac-2596 Isolated from Leaf Gall Induced by Plant-Parasitic Nematodes.</title>
        <authorList>
            <person name="Vasilenko O.V."/>
            <person name="Starodumova I.P."/>
            <person name="Tarlachkov S.V."/>
            <person name="Dorofeeva L.V."/>
            <person name="Evtushenko L.I."/>
        </authorList>
    </citation>
    <scope>NUCLEOTIDE SEQUENCE [LARGE SCALE GENOMIC DNA]</scope>
    <source>
        <strain evidence="1 2">VKM Ac-2596</strain>
    </source>
</reference>